<sequence>MVLTFFQGDVLGIFRYTDCEAFVYVINPTHAEVKLTFKEIHFLQKVSFTERLADCLDELILPAKSGQDFKIIKVENKI</sequence>
<proteinExistence type="predicted"/>
<dbReference type="Proteomes" id="UP001262817">
    <property type="component" value="Unassembled WGS sequence"/>
</dbReference>
<reference evidence="1" key="1">
    <citation type="submission" date="2023-03" db="EMBL/GenBank/DDBJ databases">
        <authorList>
            <person name="Shen W."/>
            <person name="Cai J."/>
        </authorList>
    </citation>
    <scope>NUCLEOTIDE SEQUENCE</scope>
    <source>
        <strain evidence="1">P86-2</strain>
    </source>
</reference>
<evidence type="ECO:0000313" key="2">
    <source>
        <dbReference type="Proteomes" id="UP001262817"/>
    </source>
</evidence>
<dbReference type="AlphaFoldDB" id="A0AAJ2IV66"/>
<gene>
    <name evidence="1" type="ORF">P7D17_09110</name>
</gene>
<accession>A0AAJ2IV66</accession>
<protein>
    <submittedName>
        <fullName evidence="1">Uncharacterized protein</fullName>
    </submittedName>
</protein>
<evidence type="ECO:0000313" key="1">
    <source>
        <dbReference type="EMBL" id="MDT2584256.1"/>
    </source>
</evidence>
<organism evidence="1 2">
    <name type="scientific">Lactococcus petauri</name>
    <dbReference type="NCBI Taxonomy" id="1940789"/>
    <lineage>
        <taxon>Bacteria</taxon>
        <taxon>Bacillati</taxon>
        <taxon>Bacillota</taxon>
        <taxon>Bacilli</taxon>
        <taxon>Lactobacillales</taxon>
        <taxon>Streptococcaceae</taxon>
        <taxon>Lactococcus</taxon>
    </lineage>
</organism>
<dbReference type="RefSeq" id="WP_019291588.1">
    <property type="nucleotide sequence ID" value="NZ_CAKOCU010000011.1"/>
</dbReference>
<dbReference type="EMBL" id="JARPXR010000010">
    <property type="protein sequence ID" value="MDT2584256.1"/>
    <property type="molecule type" value="Genomic_DNA"/>
</dbReference>
<name>A0AAJ2IV66_9LACT</name>
<comment type="caution">
    <text evidence="1">The sequence shown here is derived from an EMBL/GenBank/DDBJ whole genome shotgun (WGS) entry which is preliminary data.</text>
</comment>
<dbReference type="GeneID" id="61073877"/>